<evidence type="ECO:0000259" key="1">
    <source>
        <dbReference type="Pfam" id="PF20408"/>
    </source>
</evidence>
<dbReference type="RefSeq" id="WP_077969146.1">
    <property type="nucleotide sequence ID" value="NZ_CP045178.1"/>
</dbReference>
<dbReference type="OrthoDB" id="3366509at2"/>
<organism evidence="2 3">
    <name type="scientific">Streptomyces tsukubensis</name>
    <dbReference type="NCBI Taxonomy" id="83656"/>
    <lineage>
        <taxon>Bacteria</taxon>
        <taxon>Bacillati</taxon>
        <taxon>Actinomycetota</taxon>
        <taxon>Actinomycetes</taxon>
        <taxon>Kitasatosporales</taxon>
        <taxon>Streptomycetaceae</taxon>
        <taxon>Streptomyces</taxon>
    </lineage>
</organism>
<dbReference type="GO" id="GO:0016787">
    <property type="term" value="F:hydrolase activity"/>
    <property type="evidence" value="ECO:0007669"/>
    <property type="project" value="UniProtKB-KW"/>
</dbReference>
<dbReference type="InterPro" id="IPR029058">
    <property type="entry name" value="AB_hydrolase_fold"/>
</dbReference>
<evidence type="ECO:0000313" key="3">
    <source>
        <dbReference type="Proteomes" id="UP000190539"/>
    </source>
</evidence>
<gene>
    <name evidence="2" type="ORF">B1H18_17490</name>
</gene>
<comment type="caution">
    <text evidence="2">The sequence shown here is derived from an EMBL/GenBank/DDBJ whole genome shotgun (WGS) entry which is preliminary data.</text>
</comment>
<dbReference type="EMBL" id="MVFC01000013">
    <property type="protein sequence ID" value="OON78088.1"/>
    <property type="molecule type" value="Genomic_DNA"/>
</dbReference>
<dbReference type="SUPFAM" id="SSF53474">
    <property type="entry name" value="alpha/beta-Hydrolases"/>
    <property type="match status" value="1"/>
</dbReference>
<reference evidence="2 3" key="1">
    <citation type="submission" date="2017-02" db="EMBL/GenBank/DDBJ databases">
        <title>Draft Genome Sequence of Streptomyces tsukubaensis F601, a Producer of the immunosuppressant tacrolimus FK506.</title>
        <authorList>
            <person name="Zong G."/>
            <person name="Zhong C."/>
            <person name="Fu J."/>
            <person name="Qin R."/>
            <person name="Cao G."/>
        </authorList>
    </citation>
    <scope>NUCLEOTIDE SEQUENCE [LARGE SCALE GENOMIC DNA]</scope>
    <source>
        <strain evidence="2 3">F601</strain>
    </source>
</reference>
<protein>
    <submittedName>
        <fullName evidence="2">Alpha/beta hydrolase</fullName>
    </submittedName>
</protein>
<dbReference type="Proteomes" id="UP000190539">
    <property type="component" value="Unassembled WGS sequence"/>
</dbReference>
<evidence type="ECO:0000313" key="2">
    <source>
        <dbReference type="EMBL" id="OON78088.1"/>
    </source>
</evidence>
<accession>A0A1V4A758</accession>
<dbReference type="STRING" id="83656.B1H18_17490"/>
<sequence>MREDTVSPLVLSRTASRPRAAVLTLHGGRADGLGAPPRWNLPALRMVPFTRAITSATEGEGVVVGSVRYRRRGWNGSRADAARDALRALYDLADLVGDVPVVLMGHSMGGRAALRVAGHPLVRAVVGLAPWCPGGEPVTQLAARRVVLLHGNRDRVTDPLATHALAARAREAGAEAGALTVQGGDHAMLRRAGLWQALATASVTGLLGLGPLPEMVAGVLHV</sequence>
<keyword evidence="2" id="KW-0378">Hydrolase</keyword>
<proteinExistence type="predicted"/>
<dbReference type="AlphaFoldDB" id="A0A1V4A758"/>
<name>A0A1V4A758_9ACTN</name>
<dbReference type="Pfam" id="PF20408">
    <property type="entry name" value="Abhydrolase_11"/>
    <property type="match status" value="1"/>
</dbReference>
<keyword evidence="3" id="KW-1185">Reference proteome</keyword>
<dbReference type="Gene3D" id="3.40.50.1820">
    <property type="entry name" value="alpha/beta hydrolase"/>
    <property type="match status" value="1"/>
</dbReference>
<dbReference type="InterPro" id="IPR046879">
    <property type="entry name" value="KANL3/Tex30_Abhydrolase"/>
</dbReference>
<feature type="domain" description="KANL3/Tex30 alpha/beta hydrolase-like" evidence="1">
    <location>
        <begin position="96"/>
        <end position="189"/>
    </location>
</feature>